<dbReference type="InterPro" id="IPR007460">
    <property type="entry name" value="BrnT_toxin"/>
</dbReference>
<sequence length="97" mass="11600">MRVDKSVLQFEWDEGNISKNKKHKVEDKEAEEVFLDEGKVIFKDKLHSQKEERFIILGKTKKDRLLYVAFSKREKKIRIISARDINKKEVSIYEETT</sequence>
<dbReference type="Pfam" id="PF04365">
    <property type="entry name" value="BrnT_toxin"/>
    <property type="match status" value="1"/>
</dbReference>
<dbReference type="Proteomes" id="UP000177383">
    <property type="component" value="Unassembled WGS sequence"/>
</dbReference>
<dbReference type="STRING" id="1798375.A2773_05950"/>
<reference evidence="1 2" key="1">
    <citation type="journal article" date="2016" name="Nat. Commun.">
        <title>Thousands of microbial genomes shed light on interconnected biogeochemical processes in an aquifer system.</title>
        <authorList>
            <person name="Anantharaman K."/>
            <person name="Brown C.T."/>
            <person name="Hug L.A."/>
            <person name="Sharon I."/>
            <person name="Castelle C.J."/>
            <person name="Probst A.J."/>
            <person name="Thomas B.C."/>
            <person name="Singh A."/>
            <person name="Wilkins M.J."/>
            <person name="Karaoz U."/>
            <person name="Brodie E.L."/>
            <person name="Williams K.H."/>
            <person name="Hubbard S.S."/>
            <person name="Banfield J.F."/>
        </authorList>
    </citation>
    <scope>NUCLEOTIDE SEQUENCE [LARGE SCALE GENOMIC DNA]</scope>
</reference>
<dbReference type="EMBL" id="MFJE01000047">
    <property type="protein sequence ID" value="OGG13545.1"/>
    <property type="molecule type" value="Genomic_DNA"/>
</dbReference>
<name>A0A1F5ZMJ3_9BACT</name>
<evidence type="ECO:0000313" key="2">
    <source>
        <dbReference type="Proteomes" id="UP000177383"/>
    </source>
</evidence>
<evidence type="ECO:0008006" key="3">
    <source>
        <dbReference type="Google" id="ProtNLM"/>
    </source>
</evidence>
<evidence type="ECO:0000313" key="1">
    <source>
        <dbReference type="EMBL" id="OGG13545.1"/>
    </source>
</evidence>
<gene>
    <name evidence="1" type="ORF">A2773_05950</name>
</gene>
<proteinExistence type="predicted"/>
<dbReference type="AlphaFoldDB" id="A0A1F5ZMJ3"/>
<dbReference type="InterPro" id="IPR038573">
    <property type="entry name" value="BrnT_sf"/>
</dbReference>
<accession>A0A1F5ZMJ3</accession>
<comment type="caution">
    <text evidence="1">The sequence shown here is derived from an EMBL/GenBank/DDBJ whole genome shotgun (WGS) entry which is preliminary data.</text>
</comment>
<organism evidence="1 2">
    <name type="scientific">Candidatus Gottesmanbacteria bacterium RIFCSPHIGHO2_01_FULL_39_10</name>
    <dbReference type="NCBI Taxonomy" id="1798375"/>
    <lineage>
        <taxon>Bacteria</taxon>
        <taxon>Candidatus Gottesmaniibacteriota</taxon>
    </lineage>
</organism>
<dbReference type="Gene3D" id="3.10.450.530">
    <property type="entry name" value="Ribonuclease toxin, BrnT, of type II toxin-antitoxin system"/>
    <property type="match status" value="1"/>
</dbReference>
<protein>
    <recommendedName>
        <fullName evidence="3">BrnT family toxin</fullName>
    </recommendedName>
</protein>